<dbReference type="OrthoDB" id="2327116at2"/>
<reference evidence="1 2" key="1">
    <citation type="submission" date="2016-03" db="EMBL/GenBank/DDBJ databases">
        <title>Pediococcus and Lactobacillus from brewery environment - whole genome sequencing and assembly.</title>
        <authorList>
            <person name="Behr J."/>
            <person name="Geissler A.J."/>
            <person name="Vogel R.F."/>
        </authorList>
    </citation>
    <scope>NUCLEOTIDE SEQUENCE [LARGE SCALE GENOMIC DNA]</scope>
    <source>
        <strain evidence="1 2">TMW 1.1989</strain>
    </source>
</reference>
<dbReference type="EMBL" id="CP014873">
    <property type="protein sequence ID" value="ANK63383.1"/>
    <property type="molecule type" value="Genomic_DNA"/>
</dbReference>
<dbReference type="RefSeq" id="WP_068280148.1">
    <property type="nucleotide sequence ID" value="NZ_CP014873.1"/>
</dbReference>
<name>A0A192H567_9LACO</name>
<dbReference type="Proteomes" id="UP000078582">
    <property type="component" value="Chromosome"/>
</dbReference>
<dbReference type="STRING" id="375175.AYR53_11730"/>
<dbReference type="GeneID" id="42982931"/>
<keyword evidence="2" id="KW-1185">Reference proteome</keyword>
<protein>
    <submittedName>
        <fullName evidence="1">Uncharacterized protein</fullName>
    </submittedName>
</protein>
<proteinExistence type="predicted"/>
<sequence>MENKEFAIELDVNDMEANIYMRMTRDELNELEKGIQKIIEAPKDLEDHGFYRQSTIDGYDNDKVTITVGLHKWRQANDEIIRGD</sequence>
<gene>
    <name evidence="1" type="ORF">AYR53_11730</name>
</gene>
<organism evidence="1 2">
    <name type="scientific">Loigolactobacillus backii</name>
    <dbReference type="NCBI Taxonomy" id="375175"/>
    <lineage>
        <taxon>Bacteria</taxon>
        <taxon>Bacillati</taxon>
        <taxon>Bacillota</taxon>
        <taxon>Bacilli</taxon>
        <taxon>Lactobacillales</taxon>
        <taxon>Lactobacillaceae</taxon>
        <taxon>Loigolactobacillus</taxon>
    </lineage>
</organism>
<evidence type="ECO:0000313" key="2">
    <source>
        <dbReference type="Proteomes" id="UP000078582"/>
    </source>
</evidence>
<dbReference type="AlphaFoldDB" id="A0A192H567"/>
<evidence type="ECO:0000313" key="1">
    <source>
        <dbReference type="EMBL" id="ANK63383.1"/>
    </source>
</evidence>
<accession>A0A192H567</accession>